<comment type="similarity">
    <text evidence="2">Belongs to the IRAK1BP1 family.</text>
</comment>
<keyword evidence="3" id="KW-0963">Cytoplasm</keyword>
<keyword evidence="4" id="KW-0732">Signal</keyword>
<dbReference type="RefSeq" id="WP_303282977.1">
    <property type="nucleotide sequence ID" value="NZ_BAABCZ010000009.1"/>
</dbReference>
<dbReference type="PANTHER" id="PTHR18842">
    <property type="entry name" value="INTERLEUKIN-1 RECEPTOR-ASSOCIATED KINASE 1-BINDING PROTEIN 1"/>
    <property type="match status" value="1"/>
</dbReference>
<feature type="signal peptide" evidence="4">
    <location>
        <begin position="1"/>
        <end position="19"/>
    </location>
</feature>
<accession>A0ABT8X3D5</accession>
<protein>
    <submittedName>
        <fullName evidence="5">SIMPL domain-containing protein</fullName>
    </submittedName>
</protein>
<evidence type="ECO:0000256" key="2">
    <source>
        <dbReference type="ARBA" id="ARBA00005509"/>
    </source>
</evidence>
<comment type="subcellular location">
    <subcellularLocation>
        <location evidence="1">Cytoplasm</location>
    </subcellularLocation>
</comment>
<organism evidence="5 6">
    <name type="scientific">Flavivirga amylovorans</name>
    <dbReference type="NCBI Taxonomy" id="870486"/>
    <lineage>
        <taxon>Bacteria</taxon>
        <taxon>Pseudomonadati</taxon>
        <taxon>Bacteroidota</taxon>
        <taxon>Flavobacteriia</taxon>
        <taxon>Flavobacteriales</taxon>
        <taxon>Flavobacteriaceae</taxon>
        <taxon>Flavivirga</taxon>
    </lineage>
</organism>
<evidence type="ECO:0000313" key="5">
    <source>
        <dbReference type="EMBL" id="MDO5988362.1"/>
    </source>
</evidence>
<sequence>MKITKCLLFIILFSTITFAQNGEKNFIDQPYIEVTGQVKTEIIPNEIYLNIILNENDKKGKVGIEKQENQMISTLKSLSINLDKNFSILDFNGYYKKTFLADNRVTKIKRYQLIINDGETLGKVYQALDRIDVSNISIIKTSHSDIEKIRRDTKLKALKVAKEKANAYAEVINQNIGKALFIKEQSFDALNGMIGNANGINIRGLNSNYGAESKFNKIQDLNIKTITVSETVLVKFILN</sequence>
<dbReference type="Proteomes" id="UP001176891">
    <property type="component" value="Unassembled WGS sequence"/>
</dbReference>
<comment type="caution">
    <text evidence="5">The sequence shown here is derived from an EMBL/GenBank/DDBJ whole genome shotgun (WGS) entry which is preliminary data.</text>
</comment>
<keyword evidence="6" id="KW-1185">Reference proteome</keyword>
<evidence type="ECO:0000313" key="6">
    <source>
        <dbReference type="Proteomes" id="UP001176891"/>
    </source>
</evidence>
<feature type="chain" id="PRO_5045251659" evidence="4">
    <location>
        <begin position="20"/>
        <end position="239"/>
    </location>
</feature>
<dbReference type="InterPro" id="IPR030312">
    <property type="entry name" value="IRAK1BP1"/>
</dbReference>
<dbReference type="PANTHER" id="PTHR18842:SF2">
    <property type="entry name" value="INTERLEUKIN-1 RECEPTOR-ASSOCIATED KINASE 1-BINDING PROTEIN 1"/>
    <property type="match status" value="1"/>
</dbReference>
<gene>
    <name evidence="5" type="ORF">Q4Q39_13190</name>
</gene>
<dbReference type="InterPro" id="IPR007497">
    <property type="entry name" value="SIMPL/DUF541"/>
</dbReference>
<dbReference type="Pfam" id="PF04402">
    <property type="entry name" value="SIMPL"/>
    <property type="match status" value="1"/>
</dbReference>
<evidence type="ECO:0000256" key="1">
    <source>
        <dbReference type="ARBA" id="ARBA00004496"/>
    </source>
</evidence>
<evidence type="ECO:0000256" key="4">
    <source>
        <dbReference type="SAM" id="SignalP"/>
    </source>
</evidence>
<dbReference type="Gene3D" id="3.30.110.170">
    <property type="entry name" value="Protein of unknown function (DUF541), domain 1"/>
    <property type="match status" value="1"/>
</dbReference>
<name>A0ABT8X3D5_9FLAO</name>
<evidence type="ECO:0000256" key="3">
    <source>
        <dbReference type="ARBA" id="ARBA00022490"/>
    </source>
</evidence>
<proteinExistence type="inferred from homology"/>
<reference evidence="5" key="1">
    <citation type="submission" date="2023-07" db="EMBL/GenBank/DDBJ databases">
        <title>Two novel species in the genus Flavivirga.</title>
        <authorList>
            <person name="Kwon K."/>
        </authorList>
    </citation>
    <scope>NUCLEOTIDE SEQUENCE</scope>
    <source>
        <strain evidence="5">KACC 14157</strain>
    </source>
</reference>
<dbReference type="EMBL" id="JAUOEM010000004">
    <property type="protein sequence ID" value="MDO5988362.1"/>
    <property type="molecule type" value="Genomic_DNA"/>
</dbReference>